<accession>A0ABX2SZ50</accession>
<comment type="similarity">
    <text evidence="1">Belongs to the CapA family.</text>
</comment>
<evidence type="ECO:0000256" key="2">
    <source>
        <dbReference type="SAM" id="Phobius"/>
    </source>
</evidence>
<dbReference type="Proteomes" id="UP000531840">
    <property type="component" value="Unassembled WGS sequence"/>
</dbReference>
<dbReference type="RefSeq" id="WP_179941081.1">
    <property type="nucleotide sequence ID" value="NZ_JACBYF010000005.1"/>
</dbReference>
<feature type="domain" description="Capsule synthesis protein CapA" evidence="3">
    <location>
        <begin position="63"/>
        <end position="310"/>
    </location>
</feature>
<proteinExistence type="inferred from homology"/>
<evidence type="ECO:0000313" key="4">
    <source>
        <dbReference type="EMBL" id="NYS47332.1"/>
    </source>
</evidence>
<reference evidence="4 5" key="1">
    <citation type="submission" date="2020-07" db="EMBL/GenBank/DDBJ databases">
        <title>MOT database genomes.</title>
        <authorList>
            <person name="Joseph S."/>
            <person name="Aduse-Opoku J."/>
            <person name="Hashim A."/>
            <person name="Wade W."/>
            <person name="Curtis M."/>
        </authorList>
    </citation>
    <scope>NUCLEOTIDE SEQUENCE [LARGE SCALE GENOMIC DNA]</scope>
    <source>
        <strain evidence="4 5">CIP 106318</strain>
    </source>
</reference>
<name>A0ABX2SZ50_9BACL</name>
<organism evidence="4 5">
    <name type="scientific">Gemelliphila palaticanis</name>
    <dbReference type="NCBI Taxonomy" id="81950"/>
    <lineage>
        <taxon>Bacteria</taxon>
        <taxon>Bacillati</taxon>
        <taxon>Bacillota</taxon>
        <taxon>Bacilli</taxon>
        <taxon>Bacillales</taxon>
        <taxon>Gemellaceae</taxon>
        <taxon>Gemelliphila</taxon>
    </lineage>
</organism>
<gene>
    <name evidence="4" type="ORF">HZY85_03860</name>
</gene>
<dbReference type="PANTHER" id="PTHR33393">
    <property type="entry name" value="POLYGLUTAMINE SYNTHESIS ACCESSORY PROTEIN RV0574C-RELATED"/>
    <property type="match status" value="1"/>
</dbReference>
<comment type="caution">
    <text evidence="4">The sequence shown here is derived from an EMBL/GenBank/DDBJ whole genome shotgun (WGS) entry which is preliminary data.</text>
</comment>
<evidence type="ECO:0000313" key="5">
    <source>
        <dbReference type="Proteomes" id="UP000531840"/>
    </source>
</evidence>
<dbReference type="SUPFAM" id="SSF56300">
    <property type="entry name" value="Metallo-dependent phosphatases"/>
    <property type="match status" value="1"/>
</dbReference>
<sequence>MKGIRKFLLVFIPVVIISLSVSLYVYSYLGGKDSVNNAISNIFGVNNVEKEKQSSHGNIQTAHIVANGDILYHDVLYWSAQTEQGYDFNPYFEYVKDRISEADLAIGDYEGTISDKHPLTGYPLFNAPKETAQSMKDVGYDVVDLAHNHILDTGLYGLKYTYNEFKNLGLTPIGVHVEKSRDEADITIKEINGIKIALLAYSYGFNGLESGISKADYNYHLSDLQEEKIKKDLEKAESMADVTVVMPQMGVEYRLQPTEEQKTLYNKMLNWGADVVLGGHPHVVEPAEVVEINGDKKLIIYSMGNFISNQTVEMMRGLGVVSKWPERGVLMDIVFEKNNGKTIIKTAEAKPTLVVAEKNGKTYKNGYPLYNYRVLVLEDFLEGGKYYGKYNGEIQNKIETTYKEMNEHVGLKW</sequence>
<dbReference type="InterPro" id="IPR019079">
    <property type="entry name" value="Capsule_synth_CapA"/>
</dbReference>
<evidence type="ECO:0000256" key="1">
    <source>
        <dbReference type="ARBA" id="ARBA00005662"/>
    </source>
</evidence>
<dbReference type="Pfam" id="PF09587">
    <property type="entry name" value="PGA_cap"/>
    <property type="match status" value="1"/>
</dbReference>
<dbReference type="SMART" id="SM00854">
    <property type="entry name" value="PGA_cap"/>
    <property type="match status" value="1"/>
</dbReference>
<keyword evidence="5" id="KW-1185">Reference proteome</keyword>
<dbReference type="CDD" id="cd07381">
    <property type="entry name" value="MPP_CapA"/>
    <property type="match status" value="1"/>
</dbReference>
<dbReference type="InterPro" id="IPR029052">
    <property type="entry name" value="Metallo-depent_PP-like"/>
</dbReference>
<keyword evidence="2" id="KW-0812">Transmembrane</keyword>
<dbReference type="PANTHER" id="PTHR33393:SF12">
    <property type="entry name" value="CAPSULE BIOSYNTHESIS PROTEIN CAPA"/>
    <property type="match status" value="1"/>
</dbReference>
<dbReference type="Gene3D" id="3.60.21.10">
    <property type="match status" value="1"/>
</dbReference>
<protein>
    <submittedName>
        <fullName evidence="4">CapA family protein</fullName>
    </submittedName>
</protein>
<feature type="transmembrane region" description="Helical" evidence="2">
    <location>
        <begin position="7"/>
        <end position="29"/>
    </location>
</feature>
<dbReference type="EMBL" id="JACBYF010000005">
    <property type="protein sequence ID" value="NYS47332.1"/>
    <property type="molecule type" value="Genomic_DNA"/>
</dbReference>
<keyword evidence="2" id="KW-0472">Membrane</keyword>
<dbReference type="InterPro" id="IPR052169">
    <property type="entry name" value="CW_Biosynth-Accessory"/>
</dbReference>
<keyword evidence="2" id="KW-1133">Transmembrane helix</keyword>
<evidence type="ECO:0000259" key="3">
    <source>
        <dbReference type="SMART" id="SM00854"/>
    </source>
</evidence>